<dbReference type="Pfam" id="PF10975">
    <property type="entry name" value="DUF2802"/>
    <property type="match status" value="1"/>
</dbReference>
<name>A0A4P9USN4_METBY</name>
<dbReference type="Proteomes" id="UP000305881">
    <property type="component" value="Chromosome"/>
</dbReference>
<dbReference type="EMBL" id="CP035467">
    <property type="protein sequence ID" value="QCW83550.1"/>
    <property type="molecule type" value="Genomic_DNA"/>
</dbReference>
<dbReference type="OrthoDB" id="7068231at2"/>
<dbReference type="KEGG" id="mbur:EQU24_15865"/>
<dbReference type="RefSeq" id="WP_017842652.1">
    <property type="nucleotide sequence ID" value="NZ_CP035467.1"/>
</dbReference>
<feature type="transmembrane region" description="Helical" evidence="1">
    <location>
        <begin position="6"/>
        <end position="24"/>
    </location>
</feature>
<keyword evidence="1" id="KW-1133">Transmembrane helix</keyword>
<accession>A0A4P9USN4</accession>
<evidence type="ECO:0000313" key="2">
    <source>
        <dbReference type="EMBL" id="QCW83550.1"/>
    </source>
</evidence>
<evidence type="ECO:0000313" key="3">
    <source>
        <dbReference type="Proteomes" id="UP000305881"/>
    </source>
</evidence>
<keyword evidence="1" id="KW-0812">Transmembrane</keyword>
<proteinExistence type="predicted"/>
<dbReference type="InterPro" id="IPR021244">
    <property type="entry name" value="DUF2802"/>
</dbReference>
<evidence type="ECO:0000256" key="1">
    <source>
        <dbReference type="SAM" id="Phobius"/>
    </source>
</evidence>
<protein>
    <submittedName>
        <fullName evidence="2">DUF2802 domain-containing protein</fullName>
    </submittedName>
</protein>
<keyword evidence="3" id="KW-1185">Reference proteome</keyword>
<dbReference type="AlphaFoldDB" id="A0A4P9USN4"/>
<dbReference type="STRING" id="675511.GCA_000341735_04282"/>
<reference evidence="3" key="1">
    <citation type="journal article" date="2019" name="J. Bacteriol.">
        <title>A Mutagenic Screen Identifies a TonB-Dependent Receptor Required for the Lanthanide Metal Switch in the Type I Methanotroph 'Methylotuvimicrobium buryatense' 5GB1C.</title>
        <authorList>
            <person name="Groom J.D."/>
            <person name="Ford S.M."/>
            <person name="Pesesky M.W."/>
            <person name="Lidstrom M.E."/>
        </authorList>
    </citation>
    <scope>NUCLEOTIDE SEQUENCE [LARGE SCALE GENOMIC DNA]</scope>
    <source>
        <strain evidence="3">5GB1C</strain>
    </source>
</reference>
<organism evidence="2 3">
    <name type="scientific">Methylotuvimicrobium buryatense</name>
    <name type="common">Methylomicrobium buryatense</name>
    <dbReference type="NCBI Taxonomy" id="95641"/>
    <lineage>
        <taxon>Bacteria</taxon>
        <taxon>Pseudomonadati</taxon>
        <taxon>Pseudomonadota</taxon>
        <taxon>Gammaproteobacteria</taxon>
        <taxon>Methylococcales</taxon>
        <taxon>Methylococcaceae</taxon>
        <taxon>Methylotuvimicrobium</taxon>
    </lineage>
</organism>
<gene>
    <name evidence="2" type="ORF">EQU24_15865</name>
</gene>
<sequence>MNEILYAGLAVLSVMSILLVWLTVDHIKLKRSYRALSEHLNNHNLDIVGLCSASVGVDNRLAETAELLKELNEKINDFEQREEEAKPYHAIIQKVRSGADAAELIQKFGISRDEAVLLIRLHGAK</sequence>
<keyword evidence="1" id="KW-0472">Membrane</keyword>